<dbReference type="PANTHER" id="PTHR24328:SF7">
    <property type="entry name" value="BUTTONLESS"/>
    <property type="match status" value="1"/>
</dbReference>
<dbReference type="PROSITE" id="PS50071">
    <property type="entry name" value="HOMEOBOX_2"/>
    <property type="match status" value="1"/>
</dbReference>
<dbReference type="SUPFAM" id="SSF46689">
    <property type="entry name" value="Homeodomain-like"/>
    <property type="match status" value="1"/>
</dbReference>
<evidence type="ECO:0000256" key="1">
    <source>
        <dbReference type="ARBA" id="ARBA00004123"/>
    </source>
</evidence>
<comment type="subcellular location">
    <subcellularLocation>
        <location evidence="1 9 10">Nucleus</location>
    </subcellularLocation>
</comment>
<dbReference type="Pfam" id="PF00046">
    <property type="entry name" value="Homeodomain"/>
    <property type="match status" value="1"/>
</dbReference>
<evidence type="ECO:0000256" key="11">
    <source>
        <dbReference type="SAM" id="MobiDB-lite"/>
    </source>
</evidence>
<dbReference type="GO" id="GO:0000978">
    <property type="term" value="F:RNA polymerase II cis-regulatory region sequence-specific DNA binding"/>
    <property type="evidence" value="ECO:0007669"/>
    <property type="project" value="TreeGrafter"/>
</dbReference>
<keyword evidence="5 9" id="KW-0371">Homeobox</keyword>
<dbReference type="OrthoDB" id="6159439at2759"/>
<dbReference type="PRINTS" id="PR00024">
    <property type="entry name" value="HOMEOBOX"/>
</dbReference>
<feature type="compositionally biased region" description="Basic and acidic residues" evidence="11">
    <location>
        <begin position="98"/>
        <end position="115"/>
    </location>
</feature>
<dbReference type="AlphaFoldDB" id="A0A3M6UKA3"/>
<keyword evidence="2" id="KW-0217">Developmental protein</keyword>
<evidence type="ECO:0000259" key="12">
    <source>
        <dbReference type="PROSITE" id="PS50071"/>
    </source>
</evidence>
<feature type="domain" description="Homeobox" evidence="12">
    <location>
        <begin position="130"/>
        <end position="190"/>
    </location>
</feature>
<dbReference type="EMBL" id="RCHS01001329">
    <property type="protein sequence ID" value="RMX54096.1"/>
    <property type="molecule type" value="Genomic_DNA"/>
</dbReference>
<evidence type="ECO:0000256" key="6">
    <source>
        <dbReference type="ARBA" id="ARBA00023159"/>
    </source>
</evidence>
<dbReference type="GO" id="GO:0045944">
    <property type="term" value="P:positive regulation of transcription by RNA polymerase II"/>
    <property type="evidence" value="ECO:0007669"/>
    <property type="project" value="InterPro"/>
</dbReference>
<keyword evidence="6" id="KW-0010">Activator</keyword>
<sequence length="212" mass="25049">MYPRAYDVQPSSYSYPPQNYAGAVHFPYGYSQSRFTNYSNVPIQPQDLSELPRHPPPPLSHLTEQLSGNHRAQTEDRPSCMLQEKGLPVFFRVTSRPLDRRRNRRGSESFDDGVKDFPSSEEQTGSSTDTKKRKERTAFTKHQLQELENEFLRNNYLTRLRRYEIAVSLDLTERQIKVWFQNRRMKWKRIKGQPLQKRGNYSVEDEEEETTT</sequence>
<keyword evidence="7" id="KW-0804">Transcription</keyword>
<evidence type="ECO:0000256" key="7">
    <source>
        <dbReference type="ARBA" id="ARBA00023163"/>
    </source>
</evidence>
<dbReference type="CDD" id="cd00086">
    <property type="entry name" value="homeodomain"/>
    <property type="match status" value="1"/>
</dbReference>
<keyword evidence="4 9" id="KW-0238">DNA-binding</keyword>
<feature type="DNA-binding region" description="Homeobox" evidence="9">
    <location>
        <begin position="132"/>
        <end position="191"/>
    </location>
</feature>
<dbReference type="STRING" id="46731.A0A3M6UKA3"/>
<dbReference type="GO" id="GO:0005634">
    <property type="term" value="C:nucleus"/>
    <property type="evidence" value="ECO:0007669"/>
    <property type="project" value="UniProtKB-SubCell"/>
</dbReference>
<keyword evidence="3" id="KW-0805">Transcription regulation</keyword>
<feature type="region of interest" description="Disordered" evidence="11">
    <location>
        <begin position="98"/>
        <end position="135"/>
    </location>
</feature>
<dbReference type="PANTHER" id="PTHR24328">
    <property type="entry name" value="HOMEOBOX PROTEIN MOX"/>
    <property type="match status" value="1"/>
</dbReference>
<keyword evidence="8 9" id="KW-0539">Nucleus</keyword>
<dbReference type="Proteomes" id="UP000275408">
    <property type="component" value="Unassembled WGS sequence"/>
</dbReference>
<evidence type="ECO:0000256" key="5">
    <source>
        <dbReference type="ARBA" id="ARBA00023155"/>
    </source>
</evidence>
<dbReference type="SMART" id="SM00389">
    <property type="entry name" value="HOX"/>
    <property type="match status" value="1"/>
</dbReference>
<evidence type="ECO:0000256" key="3">
    <source>
        <dbReference type="ARBA" id="ARBA00023015"/>
    </source>
</evidence>
<organism evidence="13 14">
    <name type="scientific">Pocillopora damicornis</name>
    <name type="common">Cauliflower coral</name>
    <name type="synonym">Millepora damicornis</name>
    <dbReference type="NCBI Taxonomy" id="46731"/>
    <lineage>
        <taxon>Eukaryota</taxon>
        <taxon>Metazoa</taxon>
        <taxon>Cnidaria</taxon>
        <taxon>Anthozoa</taxon>
        <taxon>Hexacorallia</taxon>
        <taxon>Scleractinia</taxon>
        <taxon>Astrocoeniina</taxon>
        <taxon>Pocilloporidae</taxon>
        <taxon>Pocillopora</taxon>
    </lineage>
</organism>
<dbReference type="GO" id="GO:0000981">
    <property type="term" value="F:DNA-binding transcription factor activity, RNA polymerase II-specific"/>
    <property type="evidence" value="ECO:0007669"/>
    <property type="project" value="InterPro"/>
</dbReference>
<dbReference type="PROSITE" id="PS00027">
    <property type="entry name" value="HOMEOBOX_1"/>
    <property type="match status" value="1"/>
</dbReference>
<accession>A0A3M6UKA3</accession>
<evidence type="ECO:0000256" key="8">
    <source>
        <dbReference type="ARBA" id="ARBA00023242"/>
    </source>
</evidence>
<evidence type="ECO:0000256" key="2">
    <source>
        <dbReference type="ARBA" id="ARBA00022473"/>
    </source>
</evidence>
<reference evidence="13 14" key="1">
    <citation type="journal article" date="2018" name="Sci. Rep.">
        <title>Comparative analysis of the Pocillopora damicornis genome highlights role of immune system in coral evolution.</title>
        <authorList>
            <person name="Cunning R."/>
            <person name="Bay R.A."/>
            <person name="Gillette P."/>
            <person name="Baker A.C."/>
            <person name="Traylor-Knowles N."/>
        </authorList>
    </citation>
    <scope>NUCLEOTIDE SEQUENCE [LARGE SCALE GENOMIC DNA]</scope>
    <source>
        <strain evidence="13">RSMAS</strain>
        <tissue evidence="13">Whole animal</tissue>
    </source>
</reference>
<evidence type="ECO:0000256" key="4">
    <source>
        <dbReference type="ARBA" id="ARBA00023125"/>
    </source>
</evidence>
<protein>
    <recommendedName>
        <fullName evidence="12">Homeobox domain-containing protein</fullName>
    </recommendedName>
</protein>
<dbReference type="InterPro" id="IPR017970">
    <property type="entry name" value="Homeobox_CS"/>
</dbReference>
<comment type="caution">
    <text evidence="13">The sequence shown here is derived from an EMBL/GenBank/DDBJ whole genome shotgun (WGS) entry which is preliminary data.</text>
</comment>
<evidence type="ECO:0000313" key="13">
    <source>
        <dbReference type="EMBL" id="RMX54096.1"/>
    </source>
</evidence>
<dbReference type="InterPro" id="IPR042634">
    <property type="entry name" value="MOX-1/MOX-2"/>
</dbReference>
<proteinExistence type="predicted"/>
<keyword evidence="14" id="KW-1185">Reference proteome</keyword>
<evidence type="ECO:0000256" key="9">
    <source>
        <dbReference type="PROSITE-ProRule" id="PRU00108"/>
    </source>
</evidence>
<evidence type="ECO:0000256" key="10">
    <source>
        <dbReference type="RuleBase" id="RU000682"/>
    </source>
</evidence>
<gene>
    <name evidence="13" type="ORF">pdam_00014818</name>
</gene>
<name>A0A3M6UKA3_POCDA</name>
<dbReference type="InterPro" id="IPR009057">
    <property type="entry name" value="Homeodomain-like_sf"/>
</dbReference>
<dbReference type="InterPro" id="IPR020479">
    <property type="entry name" value="HD_metazoa"/>
</dbReference>
<dbReference type="Gene3D" id="1.10.10.60">
    <property type="entry name" value="Homeodomain-like"/>
    <property type="match status" value="1"/>
</dbReference>
<evidence type="ECO:0000313" key="14">
    <source>
        <dbReference type="Proteomes" id="UP000275408"/>
    </source>
</evidence>
<feature type="region of interest" description="Disordered" evidence="11">
    <location>
        <begin position="42"/>
        <end position="79"/>
    </location>
</feature>
<dbReference type="InterPro" id="IPR001356">
    <property type="entry name" value="HD"/>
</dbReference>